<sequence>MKTNKKYKTISKGALLLVVVVTLQSCFVAKDYERPDVTPETEALFRTENLPQDSVSMANVSWKTMFTDTYLQQYIEEGLQNNMDIRMALQQIQSATAYAKEGKAGYFPSLDLGANVTHQKLSENSQFASLITGDIDTYDITASLSWEADIWGKIRSNRRATQAAYLQTVSAHQLVKTELISNIANAYYNLLALDAQLEVTKQTIETRRIGVETIKALKDAGQVTQVAVDQNIAQYNNARALQVDLEAAIFKTENTLSILLGKTPQKFERSRLETQHIESEIKLGIPAQLLSNRPDVMAAEYGLIQSFELTNVATSNLYPSLTLTASAGLESLELDKLLNVNSLFATVVGGIAQPIFNKRHLKTLKEVAKADQEQALLSFKKTLLIAGNEVSNALYTYEAETEKYEYRKLEVEALRAAETNSEELLKNGYANYLDLLTARQSALSAELSIIDSKLQQLSSVVNLYEALGGGWK</sequence>
<dbReference type="GO" id="GO:0015562">
    <property type="term" value="F:efflux transmembrane transporter activity"/>
    <property type="evidence" value="ECO:0007669"/>
    <property type="project" value="InterPro"/>
</dbReference>
<dbReference type="RefSeq" id="WP_044631468.1">
    <property type="nucleotide sequence ID" value="NZ_JTDW01000002.1"/>
</dbReference>
<keyword evidence="2" id="KW-0812">Transmembrane</keyword>
<comment type="subcellular location">
    <subcellularLocation>
        <location evidence="2">Cell membrane</location>
        <topology evidence="2">Lipid-anchor</topology>
    </subcellularLocation>
</comment>
<protein>
    <submittedName>
        <fullName evidence="3">Membrane protein</fullName>
    </submittedName>
</protein>
<dbReference type="NCBIfam" id="TIGR01845">
    <property type="entry name" value="outer_NodT"/>
    <property type="match status" value="1"/>
</dbReference>
<feature type="chain" id="PRO_5001435471" evidence="2">
    <location>
        <begin position="30"/>
        <end position="472"/>
    </location>
</feature>
<keyword evidence="2" id="KW-0564">Palmitate</keyword>
<dbReference type="Proteomes" id="UP000032578">
    <property type="component" value="Unassembled WGS sequence"/>
</dbReference>
<feature type="signal peptide" evidence="2">
    <location>
        <begin position="1"/>
        <end position="29"/>
    </location>
</feature>
<evidence type="ECO:0000313" key="4">
    <source>
        <dbReference type="Proteomes" id="UP000032578"/>
    </source>
</evidence>
<dbReference type="OrthoDB" id="9770517at2"/>
<evidence type="ECO:0000256" key="1">
    <source>
        <dbReference type="ARBA" id="ARBA00007613"/>
    </source>
</evidence>
<dbReference type="Gene3D" id="1.20.1600.10">
    <property type="entry name" value="Outer membrane efflux proteins (OEP)"/>
    <property type="match status" value="1"/>
</dbReference>
<dbReference type="EMBL" id="JTDW01000002">
    <property type="protein sequence ID" value="KJD36653.1"/>
    <property type="molecule type" value="Genomic_DNA"/>
</dbReference>
<dbReference type="InterPro" id="IPR010131">
    <property type="entry name" value="MdtP/NodT-like"/>
</dbReference>
<reference evidence="3 4" key="1">
    <citation type="submission" date="2014-11" db="EMBL/GenBank/DDBJ databases">
        <title>Tamlana sedimentorum sp. nov., isolated from shallow sand sediments of the Sea of Japan.</title>
        <authorList>
            <person name="Romanenko L.A."/>
        </authorList>
    </citation>
    <scope>NUCLEOTIDE SEQUENCE [LARGE SCALE GENOMIC DNA]</scope>
    <source>
        <strain evidence="3 4">JCM 19808</strain>
    </source>
</reference>
<gene>
    <name evidence="3" type="ORF">PW52_03135</name>
</gene>
<proteinExistence type="inferred from homology"/>
<dbReference type="GO" id="GO:0005886">
    <property type="term" value="C:plasma membrane"/>
    <property type="evidence" value="ECO:0007669"/>
    <property type="project" value="UniProtKB-SubCell"/>
</dbReference>
<dbReference type="STRING" id="1435349.PW52_03135"/>
<keyword evidence="2" id="KW-1134">Transmembrane beta strand</keyword>
<dbReference type="Pfam" id="PF02321">
    <property type="entry name" value="OEP"/>
    <property type="match status" value="2"/>
</dbReference>
<comment type="caution">
    <text evidence="3">The sequence shown here is derived from an EMBL/GenBank/DDBJ whole genome shotgun (WGS) entry which is preliminary data.</text>
</comment>
<dbReference type="Gene3D" id="2.20.200.10">
    <property type="entry name" value="Outer membrane efflux proteins (OEP)"/>
    <property type="match status" value="1"/>
</dbReference>
<keyword evidence="4" id="KW-1185">Reference proteome</keyword>
<comment type="similarity">
    <text evidence="1 2">Belongs to the outer membrane factor (OMF) (TC 1.B.17) family.</text>
</comment>
<organism evidence="3 4">
    <name type="scientific">Neotamlana sedimentorum</name>
    <dbReference type="NCBI Taxonomy" id="1435349"/>
    <lineage>
        <taxon>Bacteria</taxon>
        <taxon>Pseudomonadati</taxon>
        <taxon>Bacteroidota</taxon>
        <taxon>Flavobacteriia</taxon>
        <taxon>Flavobacteriales</taxon>
        <taxon>Flavobacteriaceae</taxon>
        <taxon>Neotamlana</taxon>
    </lineage>
</organism>
<evidence type="ECO:0000256" key="2">
    <source>
        <dbReference type="RuleBase" id="RU362097"/>
    </source>
</evidence>
<dbReference type="InterPro" id="IPR003423">
    <property type="entry name" value="OMP_efflux"/>
</dbReference>
<dbReference type="SUPFAM" id="SSF56954">
    <property type="entry name" value="Outer membrane efflux proteins (OEP)"/>
    <property type="match status" value="1"/>
</dbReference>
<keyword evidence="2" id="KW-0449">Lipoprotein</keyword>
<name>A0A0D7WD78_9FLAO</name>
<dbReference type="AlphaFoldDB" id="A0A0D7WD78"/>
<dbReference type="PATRIC" id="fig|1435349.4.peg.1331"/>
<dbReference type="PROSITE" id="PS51257">
    <property type="entry name" value="PROKAR_LIPOPROTEIN"/>
    <property type="match status" value="1"/>
</dbReference>
<keyword evidence="2" id="KW-0732">Signal</keyword>
<dbReference type="PANTHER" id="PTHR30203:SF33">
    <property type="entry name" value="BLR4455 PROTEIN"/>
    <property type="match status" value="1"/>
</dbReference>
<keyword evidence="2" id="KW-0472">Membrane</keyword>
<evidence type="ECO:0000313" key="3">
    <source>
        <dbReference type="EMBL" id="KJD36653.1"/>
    </source>
</evidence>
<accession>A0A0D7WD78</accession>
<dbReference type="PANTHER" id="PTHR30203">
    <property type="entry name" value="OUTER MEMBRANE CATION EFFLUX PROTEIN"/>
    <property type="match status" value="1"/>
</dbReference>